<dbReference type="InterPro" id="IPR052733">
    <property type="entry name" value="Chloroplast_QOR"/>
</dbReference>
<protein>
    <submittedName>
        <fullName evidence="2">Zinc-type alcohol dehydrogenase-like protein</fullName>
    </submittedName>
</protein>
<dbReference type="GO" id="GO:0016491">
    <property type="term" value="F:oxidoreductase activity"/>
    <property type="evidence" value="ECO:0007669"/>
    <property type="project" value="InterPro"/>
</dbReference>
<dbReference type="CDD" id="cd05289">
    <property type="entry name" value="MDR_like_2"/>
    <property type="match status" value="1"/>
</dbReference>
<dbReference type="InterPro" id="IPR020843">
    <property type="entry name" value="ER"/>
</dbReference>
<proteinExistence type="predicted"/>
<keyword evidence="3" id="KW-1185">Reference proteome</keyword>
<dbReference type="Pfam" id="PF08240">
    <property type="entry name" value="ADH_N"/>
    <property type="match status" value="1"/>
</dbReference>
<dbReference type="GeneID" id="78372770"/>
<evidence type="ECO:0000259" key="1">
    <source>
        <dbReference type="SMART" id="SM00829"/>
    </source>
</evidence>
<dbReference type="PATRIC" id="fig|1121877.4.peg.1765"/>
<dbReference type="EMBL" id="JXUW01000013">
    <property type="protein sequence ID" value="KJE76663.1"/>
    <property type="molecule type" value="Genomic_DNA"/>
</dbReference>
<feature type="domain" description="Enoyl reductase (ER)" evidence="1">
    <location>
        <begin position="10"/>
        <end position="302"/>
    </location>
</feature>
<dbReference type="SMART" id="SM00829">
    <property type="entry name" value="PKS_ER"/>
    <property type="match status" value="1"/>
</dbReference>
<dbReference type="InterPro" id="IPR036291">
    <property type="entry name" value="NAD(P)-bd_dom_sf"/>
</dbReference>
<dbReference type="STRING" id="1121877.FEAC_15920"/>
<dbReference type="OrthoDB" id="3175656at2"/>
<organism evidence="2 3">
    <name type="scientific">Ferrimicrobium acidiphilum DSM 19497</name>
    <dbReference type="NCBI Taxonomy" id="1121877"/>
    <lineage>
        <taxon>Bacteria</taxon>
        <taxon>Bacillati</taxon>
        <taxon>Actinomycetota</taxon>
        <taxon>Acidimicrobiia</taxon>
        <taxon>Acidimicrobiales</taxon>
        <taxon>Acidimicrobiaceae</taxon>
        <taxon>Ferrimicrobium</taxon>
    </lineage>
</organism>
<dbReference type="Proteomes" id="UP000032336">
    <property type="component" value="Unassembled WGS sequence"/>
</dbReference>
<dbReference type="Gene3D" id="3.40.50.720">
    <property type="entry name" value="NAD(P)-binding Rossmann-like Domain"/>
    <property type="match status" value="1"/>
</dbReference>
<dbReference type="SUPFAM" id="SSF50129">
    <property type="entry name" value="GroES-like"/>
    <property type="match status" value="1"/>
</dbReference>
<evidence type="ECO:0000313" key="2">
    <source>
        <dbReference type="EMBL" id="KJE76663.1"/>
    </source>
</evidence>
<evidence type="ECO:0000313" key="3">
    <source>
        <dbReference type="Proteomes" id="UP000032336"/>
    </source>
</evidence>
<reference evidence="2 3" key="1">
    <citation type="submission" date="2015-01" db="EMBL/GenBank/DDBJ databases">
        <title>Draft genome of the acidophilic iron oxidizer Ferrimicrobium acidiphilum strain T23.</title>
        <authorList>
            <person name="Poehlein A."/>
            <person name="Eisen S."/>
            <person name="Schloemann M."/>
            <person name="Johnson B.D."/>
            <person name="Daniel R."/>
            <person name="Muehling M."/>
        </authorList>
    </citation>
    <scope>NUCLEOTIDE SEQUENCE [LARGE SCALE GENOMIC DNA]</scope>
    <source>
        <strain evidence="2 3">T23</strain>
    </source>
</reference>
<dbReference type="PANTHER" id="PTHR44013:SF1">
    <property type="entry name" value="ZINC-TYPE ALCOHOL DEHYDROGENASE-LIKE PROTEIN C16A3.02C"/>
    <property type="match status" value="1"/>
</dbReference>
<dbReference type="eggNOG" id="COG0604">
    <property type="taxonomic scope" value="Bacteria"/>
</dbReference>
<dbReference type="PROSITE" id="PS01162">
    <property type="entry name" value="QOR_ZETA_CRYSTAL"/>
    <property type="match status" value="1"/>
</dbReference>
<dbReference type="Gene3D" id="3.90.180.10">
    <property type="entry name" value="Medium-chain alcohol dehydrogenases, catalytic domain"/>
    <property type="match status" value="1"/>
</dbReference>
<dbReference type="InterPro" id="IPR002364">
    <property type="entry name" value="Quin_OxRdtase/zeta-crystal_CS"/>
</dbReference>
<dbReference type="PANTHER" id="PTHR44013">
    <property type="entry name" value="ZINC-TYPE ALCOHOL DEHYDROGENASE-LIKE PROTEIN C16A3.02C"/>
    <property type="match status" value="1"/>
</dbReference>
<dbReference type="Pfam" id="PF13602">
    <property type="entry name" value="ADH_zinc_N_2"/>
    <property type="match status" value="1"/>
</dbReference>
<dbReference type="SUPFAM" id="SSF51735">
    <property type="entry name" value="NAD(P)-binding Rossmann-fold domains"/>
    <property type="match status" value="1"/>
</dbReference>
<dbReference type="GO" id="GO:0008270">
    <property type="term" value="F:zinc ion binding"/>
    <property type="evidence" value="ECO:0007669"/>
    <property type="project" value="InterPro"/>
</dbReference>
<dbReference type="InterPro" id="IPR011032">
    <property type="entry name" value="GroES-like_sf"/>
</dbReference>
<dbReference type="AlphaFoldDB" id="A0A0D8FTQ5"/>
<accession>A0A0D8FTQ5</accession>
<comment type="caution">
    <text evidence="2">The sequence shown here is derived from an EMBL/GenBank/DDBJ whole genome shotgun (WGS) entry which is preliminary data.</text>
</comment>
<dbReference type="RefSeq" id="WP_035389634.1">
    <property type="nucleotide sequence ID" value="NZ_JQKF01000014.1"/>
</dbReference>
<gene>
    <name evidence="2" type="ORF">FEAC_15920</name>
</gene>
<dbReference type="InterPro" id="IPR013154">
    <property type="entry name" value="ADH-like_N"/>
</dbReference>
<sequence length="307" mass="32541">MKAVYYQRFGALDVLEFGELDRPELGPDTVLVQVAAASVNPVDWKLMSGGLSKSMTSVFPVVPGWDLAGIVREIGPSVTAVRVGDEVWGYARMDFVHHGTFAEFAAVPERVLARRPPTLSFGEAAAVPLAGLTAYQALVHRLHLDASDRLLVIGGAGGVGSFAIQIAKALGATVYATGSTKNQEYLASLGANPIDHSVDHQEALAKARPTAVFDLYGGESLNAGMRLLGGSSRAATIADPSIVAHGGHYVFVRPSPSDLDALSELIEHGKLRIEIQERFALANTKDAFSTSMDGHVRGKLVIDVADL</sequence>
<name>A0A0D8FTQ5_9ACTN</name>